<dbReference type="EMBL" id="JBEQCT010000002">
    <property type="protein sequence ID" value="MFM2484902.1"/>
    <property type="molecule type" value="Genomic_DNA"/>
</dbReference>
<name>A0ABW9G611_9GAMM</name>
<keyword evidence="1" id="KW-0812">Transmembrane</keyword>
<comment type="caution">
    <text evidence="3">The sequence shown here is derived from an EMBL/GenBank/DDBJ whole genome shotgun (WGS) entry which is preliminary data.</text>
</comment>
<reference evidence="3 4" key="1">
    <citation type="journal article" date="2013" name="Int. J. Syst. Evol. Microbiol.">
        <title>Celerinatantimonas yamalensis sp. nov., a cold-adapted diazotrophic bacterium from a cold permafrost brine.</title>
        <authorList>
            <person name="Shcherbakova V."/>
            <person name="Chuvilskaya N."/>
            <person name="Rivkina E."/>
            <person name="Demidov N."/>
            <person name="Uchaeva V."/>
            <person name="Suetin S."/>
            <person name="Suzina N."/>
            <person name="Gilichinsky D."/>
        </authorList>
    </citation>
    <scope>NUCLEOTIDE SEQUENCE [LARGE SCALE GENOMIC DNA]</scope>
    <source>
        <strain evidence="3 4">C7</strain>
    </source>
</reference>
<protein>
    <submittedName>
        <fullName evidence="3">YrhK family protein</fullName>
    </submittedName>
</protein>
<keyword evidence="1" id="KW-1133">Transmembrane helix</keyword>
<sequence>MFSNNKQQDSIFNPALRHLTSDHIKVSARYDLFYAINDALAGVLFVIGSIFFFWSDTQDAGTWLFLIGSILFTVRPGIKISRNLHLRRVSVRQNR</sequence>
<proteinExistence type="predicted"/>
<evidence type="ECO:0000313" key="3">
    <source>
        <dbReference type="EMBL" id="MFM2484902.1"/>
    </source>
</evidence>
<evidence type="ECO:0000313" key="4">
    <source>
        <dbReference type="Proteomes" id="UP001629953"/>
    </source>
</evidence>
<feature type="transmembrane region" description="Helical" evidence="1">
    <location>
        <begin position="32"/>
        <end position="54"/>
    </location>
</feature>
<keyword evidence="1" id="KW-0472">Membrane</keyword>
<feature type="transmembrane region" description="Helical" evidence="1">
    <location>
        <begin position="60"/>
        <end position="78"/>
    </location>
</feature>
<evidence type="ECO:0000256" key="1">
    <source>
        <dbReference type="SAM" id="Phobius"/>
    </source>
</evidence>
<keyword evidence="4" id="KW-1185">Reference proteome</keyword>
<dbReference type="Pfam" id="PF14145">
    <property type="entry name" value="YrhK"/>
    <property type="match status" value="1"/>
</dbReference>
<dbReference type="RefSeq" id="WP_408623089.1">
    <property type="nucleotide sequence ID" value="NZ_JBEQCT010000002.1"/>
</dbReference>
<dbReference type="InterPro" id="IPR025424">
    <property type="entry name" value="YrhK_domain"/>
</dbReference>
<accession>A0ABW9G611</accession>
<gene>
    <name evidence="3" type="ORF">ABUE30_07460</name>
</gene>
<dbReference type="Proteomes" id="UP001629953">
    <property type="component" value="Unassembled WGS sequence"/>
</dbReference>
<organism evidence="3 4">
    <name type="scientific">Celerinatantimonas yamalensis</name>
    <dbReference type="NCBI Taxonomy" id="559956"/>
    <lineage>
        <taxon>Bacteria</taxon>
        <taxon>Pseudomonadati</taxon>
        <taxon>Pseudomonadota</taxon>
        <taxon>Gammaproteobacteria</taxon>
        <taxon>Celerinatantimonadaceae</taxon>
        <taxon>Celerinatantimonas</taxon>
    </lineage>
</organism>
<evidence type="ECO:0000259" key="2">
    <source>
        <dbReference type="Pfam" id="PF14145"/>
    </source>
</evidence>
<feature type="domain" description="YrhK" evidence="2">
    <location>
        <begin position="29"/>
        <end position="83"/>
    </location>
</feature>